<comment type="caution">
    <text evidence="1">The sequence shown here is derived from an EMBL/GenBank/DDBJ whole genome shotgun (WGS) entry which is preliminary data.</text>
</comment>
<gene>
    <name evidence="1" type="ORF">G6F50_014377</name>
</gene>
<dbReference type="Proteomes" id="UP000740926">
    <property type="component" value="Unassembled WGS sequence"/>
</dbReference>
<proteinExistence type="predicted"/>
<keyword evidence="2" id="KW-1185">Reference proteome</keyword>
<protein>
    <submittedName>
        <fullName evidence="1">Uncharacterized protein</fullName>
    </submittedName>
</protein>
<evidence type="ECO:0000313" key="1">
    <source>
        <dbReference type="EMBL" id="KAG1540329.1"/>
    </source>
</evidence>
<reference evidence="1 2" key="1">
    <citation type="journal article" date="2020" name="Microb. Genom.">
        <title>Genetic diversity of clinical and environmental Mucorales isolates obtained from an investigation of mucormycosis cases among solid organ transplant recipients.</title>
        <authorList>
            <person name="Nguyen M.H."/>
            <person name="Kaul D."/>
            <person name="Muto C."/>
            <person name="Cheng S.J."/>
            <person name="Richter R.A."/>
            <person name="Bruno V.M."/>
            <person name="Liu G."/>
            <person name="Beyhan S."/>
            <person name="Sundermann A.J."/>
            <person name="Mounaud S."/>
            <person name="Pasculle A.W."/>
            <person name="Nierman W.C."/>
            <person name="Driscoll E."/>
            <person name="Cumbie R."/>
            <person name="Clancy C.J."/>
            <person name="Dupont C.L."/>
        </authorList>
    </citation>
    <scope>NUCLEOTIDE SEQUENCE [LARGE SCALE GENOMIC DNA]</scope>
    <source>
        <strain evidence="1 2">GL24</strain>
    </source>
</reference>
<dbReference type="AlphaFoldDB" id="A0A9P7C861"/>
<sequence length="111" mass="12400">MQQRDGDHVLHAVVAVGRIVQRALLVDDADAGFLGADRDMRDVFDPAPRRAQLLVQRDRGLDRGLAVELGRVADLEQHVLLHLAAQRPPQRQLLAMHRHCRKAPGRCAQHA</sequence>
<organism evidence="1 2">
    <name type="scientific">Rhizopus delemar</name>
    <dbReference type="NCBI Taxonomy" id="936053"/>
    <lineage>
        <taxon>Eukaryota</taxon>
        <taxon>Fungi</taxon>
        <taxon>Fungi incertae sedis</taxon>
        <taxon>Mucoromycota</taxon>
        <taxon>Mucoromycotina</taxon>
        <taxon>Mucoromycetes</taxon>
        <taxon>Mucorales</taxon>
        <taxon>Mucorineae</taxon>
        <taxon>Rhizopodaceae</taxon>
        <taxon>Rhizopus</taxon>
    </lineage>
</organism>
<evidence type="ECO:0000313" key="2">
    <source>
        <dbReference type="Proteomes" id="UP000740926"/>
    </source>
</evidence>
<accession>A0A9P7C861</accession>
<name>A0A9P7C861_9FUNG</name>
<dbReference type="EMBL" id="JAANIU010006762">
    <property type="protein sequence ID" value="KAG1540329.1"/>
    <property type="molecule type" value="Genomic_DNA"/>
</dbReference>